<sequence>MRPRIFFSLVKGLLLTLFFLPAWGQAQDFFVDLKKELVNAGFDPSYVEELFSRPEVHFVSRVMPRKLTHDEYKLNYAQFLEARRIKRARDFLQRHRQTLEELAQKYEVSPEIMTAIALIETDCGRITGKYRVFNILASLAVSKDWERVRPFLPEQLPPAEENRLRKRMHKKSRWAFKELCALIRFARENHLDPLSIKGSIFGAFGLPQFMPSSALRYGIDADGDGRIDLFSPADALASMANYLQKNGYRESLPPEKKIKAIMRYNWSRPYAETVLKVAQRLREKG</sequence>
<dbReference type="EMBL" id="CP048877">
    <property type="protein sequence ID" value="QIJ72078.1"/>
    <property type="molecule type" value="Genomic_DNA"/>
</dbReference>
<proteinExistence type="predicted"/>
<keyword evidence="2" id="KW-1185">Reference proteome</keyword>
<accession>A0A6G7PXA2</accession>
<dbReference type="AlphaFoldDB" id="A0A6G7PXA2"/>
<dbReference type="SUPFAM" id="SSF53955">
    <property type="entry name" value="Lysozyme-like"/>
    <property type="match status" value="1"/>
</dbReference>
<dbReference type="KEGG" id="tav:G4V39_07265"/>
<dbReference type="CDD" id="cd13399">
    <property type="entry name" value="Slt35-like"/>
    <property type="match status" value="1"/>
</dbReference>
<name>A0A6G7PXA2_9BACT</name>
<protein>
    <submittedName>
        <fullName evidence="1">Lytic murein transglycosylase</fullName>
    </submittedName>
</protein>
<dbReference type="GO" id="GO:0008933">
    <property type="term" value="F:peptidoglycan lytic transglycosylase activity"/>
    <property type="evidence" value="ECO:0007669"/>
    <property type="project" value="TreeGrafter"/>
</dbReference>
<evidence type="ECO:0000313" key="1">
    <source>
        <dbReference type="EMBL" id="QIJ72078.1"/>
    </source>
</evidence>
<evidence type="ECO:0000313" key="2">
    <source>
        <dbReference type="Proteomes" id="UP000502179"/>
    </source>
</evidence>
<dbReference type="GO" id="GO:0009253">
    <property type="term" value="P:peptidoglycan catabolic process"/>
    <property type="evidence" value="ECO:0007669"/>
    <property type="project" value="TreeGrafter"/>
</dbReference>
<dbReference type="Gene3D" id="1.10.8.350">
    <property type="entry name" value="Bacterial muramidase"/>
    <property type="match status" value="1"/>
</dbReference>
<dbReference type="PANTHER" id="PTHR30163:SF9">
    <property type="entry name" value="MEMBRANE-BOUND LYTIC MUREIN TRANSGLYCOSYLASE B"/>
    <property type="match status" value="1"/>
</dbReference>
<reference evidence="1 2" key="1">
    <citation type="submission" date="2020-02" db="EMBL/GenBank/DDBJ databases">
        <title>Genome analysis of Thermosulfuriphilus ammonigenes ST65T, an anaerobic thermophilic chemolithoautotrophic bacterium isolated from a deep-sea hydrothermal vent.</title>
        <authorList>
            <person name="Slobodkina G."/>
            <person name="Allioux M."/>
            <person name="Merkel A."/>
            <person name="Alain K."/>
            <person name="Jebbar M."/>
            <person name="Slobodkin A."/>
        </authorList>
    </citation>
    <scope>NUCLEOTIDE SEQUENCE [LARGE SCALE GENOMIC DNA]</scope>
    <source>
        <strain evidence="1 2">ST65</strain>
    </source>
</reference>
<gene>
    <name evidence="1" type="ORF">G4V39_07265</name>
</gene>
<dbReference type="RefSeq" id="WP_166032295.1">
    <property type="nucleotide sequence ID" value="NZ_CP048877.1"/>
</dbReference>
<dbReference type="InterPro" id="IPR023346">
    <property type="entry name" value="Lysozyme-like_dom_sf"/>
</dbReference>
<dbReference type="Pfam" id="PF13406">
    <property type="entry name" value="SLT_2"/>
    <property type="match status" value="1"/>
</dbReference>
<dbReference type="Gene3D" id="1.10.530.10">
    <property type="match status" value="1"/>
</dbReference>
<dbReference type="Proteomes" id="UP000502179">
    <property type="component" value="Chromosome"/>
</dbReference>
<dbReference type="InterPro" id="IPR031304">
    <property type="entry name" value="SLT_2"/>
</dbReference>
<dbReference type="PANTHER" id="PTHR30163">
    <property type="entry name" value="MEMBRANE-BOUND LYTIC MUREIN TRANSGLYCOSYLASE B"/>
    <property type="match status" value="1"/>
</dbReference>
<organism evidence="1 2">
    <name type="scientific">Thermosulfuriphilus ammonigenes</name>
    <dbReference type="NCBI Taxonomy" id="1936021"/>
    <lineage>
        <taxon>Bacteria</taxon>
        <taxon>Pseudomonadati</taxon>
        <taxon>Thermodesulfobacteriota</taxon>
        <taxon>Thermodesulfobacteria</taxon>
        <taxon>Thermodesulfobacteriales</taxon>
        <taxon>Thermodesulfobacteriaceae</taxon>
        <taxon>Thermosulfuriphilus</taxon>
    </lineage>
</organism>
<dbReference type="InterPro" id="IPR043426">
    <property type="entry name" value="MltB-like"/>
</dbReference>